<sequence>MNLISKLTSKTKPSKKNGAEFLGGIEVLRDDGKKIKLNSLWRRQPVVLKVLRRLGCPLCRYETRMLSELKPMFDDIGVRLVSITFDHVNLEDFLRGGFWGWEIYVDKDYSVYKALGLSRTSLVRSIMDMMSPSGLAAIMTSRDIPGNFSGDGMQLGATLVVNPGGTIPFLFNQKSAAAFPSIKELVEVVGGDPDMIEETFPPECLVNLA</sequence>
<organism evidence="1 2">
    <name type="scientific">Entomophthora muscae</name>
    <dbReference type="NCBI Taxonomy" id="34485"/>
    <lineage>
        <taxon>Eukaryota</taxon>
        <taxon>Fungi</taxon>
        <taxon>Fungi incertae sedis</taxon>
        <taxon>Zoopagomycota</taxon>
        <taxon>Entomophthoromycotina</taxon>
        <taxon>Entomophthoromycetes</taxon>
        <taxon>Entomophthorales</taxon>
        <taxon>Entomophthoraceae</taxon>
        <taxon>Entomophthora</taxon>
    </lineage>
</organism>
<accession>A0ACC2UL35</accession>
<dbReference type="Proteomes" id="UP001165960">
    <property type="component" value="Unassembled WGS sequence"/>
</dbReference>
<gene>
    <name evidence="1" type="ORF">DSO57_1033556</name>
</gene>
<evidence type="ECO:0000313" key="2">
    <source>
        <dbReference type="Proteomes" id="UP001165960"/>
    </source>
</evidence>
<name>A0ACC2UL35_9FUNG</name>
<proteinExistence type="predicted"/>
<evidence type="ECO:0000313" key="1">
    <source>
        <dbReference type="EMBL" id="KAJ9087420.1"/>
    </source>
</evidence>
<keyword evidence="2" id="KW-1185">Reference proteome</keyword>
<protein>
    <submittedName>
        <fullName evidence="1">Uncharacterized protein</fullName>
    </submittedName>
</protein>
<comment type="caution">
    <text evidence="1">The sequence shown here is derived from an EMBL/GenBank/DDBJ whole genome shotgun (WGS) entry which is preliminary data.</text>
</comment>
<dbReference type="EMBL" id="QTSX02000266">
    <property type="protein sequence ID" value="KAJ9087420.1"/>
    <property type="molecule type" value="Genomic_DNA"/>
</dbReference>
<reference evidence="1" key="1">
    <citation type="submission" date="2022-04" db="EMBL/GenBank/DDBJ databases">
        <title>Genome of the entomopathogenic fungus Entomophthora muscae.</title>
        <authorList>
            <person name="Elya C."/>
            <person name="Lovett B.R."/>
            <person name="Lee E."/>
            <person name="Macias A.M."/>
            <person name="Hajek A.E."/>
            <person name="De Bivort B.L."/>
            <person name="Kasson M.T."/>
            <person name="De Fine Licht H.H."/>
            <person name="Stajich J.E."/>
        </authorList>
    </citation>
    <scope>NUCLEOTIDE SEQUENCE</scope>
    <source>
        <strain evidence="1">Berkeley</strain>
    </source>
</reference>